<accession>A0A934HVE2</accession>
<dbReference type="GO" id="GO:0016747">
    <property type="term" value="F:acyltransferase activity, transferring groups other than amino-acyl groups"/>
    <property type="evidence" value="ECO:0007669"/>
    <property type="project" value="InterPro"/>
</dbReference>
<dbReference type="Pfam" id="PF00583">
    <property type="entry name" value="Acetyltransf_1"/>
    <property type="match status" value="1"/>
</dbReference>
<dbReference type="SUPFAM" id="SSF55729">
    <property type="entry name" value="Acyl-CoA N-acyltransferases (Nat)"/>
    <property type="match status" value="2"/>
</dbReference>
<dbReference type="PANTHER" id="PTHR43420:SF44">
    <property type="entry name" value="ACETYLTRANSFERASE YPEA"/>
    <property type="match status" value="1"/>
</dbReference>
<protein>
    <submittedName>
        <fullName evidence="4">GNAT family N-acetyltransferase</fullName>
    </submittedName>
</protein>
<proteinExistence type="predicted"/>
<evidence type="ECO:0000256" key="1">
    <source>
        <dbReference type="ARBA" id="ARBA00022679"/>
    </source>
</evidence>
<dbReference type="EMBL" id="JAEEGB010000007">
    <property type="protein sequence ID" value="MBI6872659.1"/>
    <property type="molecule type" value="Genomic_DNA"/>
</dbReference>
<dbReference type="InterPro" id="IPR016181">
    <property type="entry name" value="Acyl_CoA_acyltransferase"/>
</dbReference>
<evidence type="ECO:0000259" key="3">
    <source>
        <dbReference type="PROSITE" id="PS51186"/>
    </source>
</evidence>
<dbReference type="InterPro" id="IPR050680">
    <property type="entry name" value="YpeA/RimI_acetyltransf"/>
</dbReference>
<keyword evidence="2" id="KW-0012">Acyltransferase</keyword>
<comment type="caution">
    <text evidence="4">The sequence shown here is derived from an EMBL/GenBank/DDBJ whole genome shotgun (WGS) entry which is preliminary data.</text>
</comment>
<dbReference type="Proteomes" id="UP000622687">
    <property type="component" value="Unassembled WGS sequence"/>
</dbReference>
<name>A0A934HVE2_9CLOT</name>
<dbReference type="PROSITE" id="PS51186">
    <property type="entry name" value="GNAT"/>
    <property type="match status" value="2"/>
</dbReference>
<evidence type="ECO:0000313" key="4">
    <source>
        <dbReference type="EMBL" id="MBI6872659.1"/>
    </source>
</evidence>
<keyword evidence="1" id="KW-0808">Transferase</keyword>
<gene>
    <name evidence="4" type="ORF">I6U51_08035</name>
</gene>
<feature type="domain" description="N-acetyltransferase" evidence="3">
    <location>
        <begin position="159"/>
        <end position="283"/>
    </location>
</feature>
<sequence length="283" mass="32441">MIVYKKCSEVDIDLVFKAFNNGFEDYIIKLQMPQEFFIKRFFGPEGNSLDLSFIALEEGKPVGVVLGGVKIYEGINTMRCGALAIQKEYRGLGISQKLMELHKEEAIKQGCKQLFLEVIVGNDRAINFYKRLNYEKIYDQSFYTLNDINKIQKSSELNLSIKPMETAGLKIIREKILDVHINWQNDVDYLEKSEDQLTLAACTENRLVGVISMNKNSRINFLWVNNSFRNKGIAKELILEGTKILNLPKVTLGFPNNSSIQGFANHTGFKQDKIAQYEMYHTL</sequence>
<dbReference type="CDD" id="cd04301">
    <property type="entry name" value="NAT_SF"/>
    <property type="match status" value="2"/>
</dbReference>
<dbReference type="Pfam" id="PF13673">
    <property type="entry name" value="Acetyltransf_10"/>
    <property type="match status" value="1"/>
</dbReference>
<dbReference type="Gene3D" id="3.40.630.30">
    <property type="match status" value="2"/>
</dbReference>
<evidence type="ECO:0000256" key="2">
    <source>
        <dbReference type="ARBA" id="ARBA00023315"/>
    </source>
</evidence>
<dbReference type="PANTHER" id="PTHR43420">
    <property type="entry name" value="ACETYLTRANSFERASE"/>
    <property type="match status" value="1"/>
</dbReference>
<reference evidence="4" key="1">
    <citation type="submission" date="2020-12" db="EMBL/GenBank/DDBJ databases">
        <title>Clostridium thailandense sp. nov., a novel acetogenic bacterium isolated from peat land soil in Thailand.</title>
        <authorList>
            <person name="Chaikitkaew S."/>
            <person name="Birkeland N.K."/>
        </authorList>
    </citation>
    <scope>NUCLEOTIDE SEQUENCE</scope>
    <source>
        <strain evidence="4">DSM 17425</strain>
    </source>
</reference>
<dbReference type="AlphaFoldDB" id="A0A934HVE2"/>
<feature type="domain" description="N-acetyltransferase" evidence="3">
    <location>
        <begin position="2"/>
        <end position="158"/>
    </location>
</feature>
<keyword evidence="5" id="KW-1185">Reference proteome</keyword>
<dbReference type="InterPro" id="IPR000182">
    <property type="entry name" value="GNAT_dom"/>
</dbReference>
<organism evidence="4 5">
    <name type="scientific">Clostridium aciditolerans</name>
    <dbReference type="NCBI Taxonomy" id="339861"/>
    <lineage>
        <taxon>Bacteria</taxon>
        <taxon>Bacillati</taxon>
        <taxon>Bacillota</taxon>
        <taxon>Clostridia</taxon>
        <taxon>Eubacteriales</taxon>
        <taxon>Clostridiaceae</taxon>
        <taxon>Clostridium</taxon>
    </lineage>
</organism>
<evidence type="ECO:0000313" key="5">
    <source>
        <dbReference type="Proteomes" id="UP000622687"/>
    </source>
</evidence>
<dbReference type="RefSeq" id="WP_211142151.1">
    <property type="nucleotide sequence ID" value="NZ_JAEEGB010000007.1"/>
</dbReference>